<keyword evidence="4" id="KW-1185">Reference proteome</keyword>
<dbReference type="InterPro" id="IPR010368">
    <property type="entry name" value="Com_YlbF"/>
</dbReference>
<evidence type="ECO:0000313" key="4">
    <source>
        <dbReference type="Proteomes" id="UP000474718"/>
    </source>
</evidence>
<reference evidence="2" key="1">
    <citation type="submission" date="2016-11" db="EMBL/GenBank/DDBJ databases">
        <authorList>
            <person name="Varghese N."/>
            <person name="Submissions S."/>
        </authorList>
    </citation>
    <scope>NUCLEOTIDE SEQUENCE</scope>
    <source>
        <strain evidence="2">DSM 4029</strain>
    </source>
</reference>
<dbReference type="Proteomes" id="UP000184089">
    <property type="component" value="Unassembled WGS sequence"/>
</dbReference>
<dbReference type="EMBL" id="WWVX01000001">
    <property type="protein sequence ID" value="MZL68787.1"/>
    <property type="molecule type" value="Genomic_DNA"/>
</dbReference>
<protein>
    <submittedName>
        <fullName evidence="2">Control of competence regulator ComK, YlbF/YmcA</fullName>
    </submittedName>
    <submittedName>
        <fullName evidence="1">YlbF family regulator</fullName>
    </submittedName>
</protein>
<name>A0AAQ1MBI7_9FIRM</name>
<dbReference type="SUPFAM" id="SSF158622">
    <property type="entry name" value="YheA/YmcA-like"/>
    <property type="match status" value="1"/>
</dbReference>
<dbReference type="RefSeq" id="WP_021658643.1">
    <property type="nucleotide sequence ID" value="NZ_FQVY01000001.1"/>
</dbReference>
<dbReference type="AlphaFoldDB" id="A0AAQ1MBI7"/>
<dbReference type="InterPro" id="IPR023378">
    <property type="entry name" value="YheA/YmcA-like_dom_sf"/>
</dbReference>
<proteinExistence type="predicted"/>
<accession>A0AAQ1MBI7</accession>
<gene>
    <name evidence="1" type="ORF">GT747_03230</name>
    <name evidence="2" type="ORF">SAMN05444424_0448</name>
</gene>
<dbReference type="Pfam" id="PF06133">
    <property type="entry name" value="Com_YlbF"/>
    <property type="match status" value="1"/>
</dbReference>
<sequence>MDIIAQARELAKEIQKDERYLALQLAQQQNDEDKELGAAIGKFNLVRMNLNAEMSKSEKDKARIDQLNAEMRTLYTEIMKNPHMLAFSAAKDEVDKLANQITNILMMAINGEDPDEIDVSAAGCGGNCSSCSGCGQ</sequence>
<evidence type="ECO:0000313" key="3">
    <source>
        <dbReference type="Proteomes" id="UP000184089"/>
    </source>
</evidence>
<reference evidence="1 4" key="3">
    <citation type="journal article" date="2019" name="Nat. Med.">
        <title>A library of human gut bacterial isolates paired with longitudinal multiomics data enables mechanistic microbiome research.</title>
        <authorList>
            <person name="Poyet M."/>
            <person name="Groussin M."/>
            <person name="Gibbons S.M."/>
            <person name="Avila-Pacheco J."/>
            <person name="Jiang X."/>
            <person name="Kearney S.M."/>
            <person name="Perrotta A.R."/>
            <person name="Berdy B."/>
            <person name="Zhao S."/>
            <person name="Lieberman T.D."/>
            <person name="Swanson P.K."/>
            <person name="Smith M."/>
            <person name="Roesemann S."/>
            <person name="Alexander J.E."/>
            <person name="Rich S.A."/>
            <person name="Livny J."/>
            <person name="Vlamakis H."/>
            <person name="Clish C."/>
            <person name="Bullock K."/>
            <person name="Deik A."/>
            <person name="Scott J."/>
            <person name="Pierce K.A."/>
            <person name="Xavier R.J."/>
            <person name="Alm E.J."/>
        </authorList>
    </citation>
    <scope>NUCLEOTIDE SEQUENCE [LARGE SCALE GENOMIC DNA]</scope>
    <source>
        <strain evidence="1 4">BIOML-A2</strain>
    </source>
</reference>
<dbReference type="Gene3D" id="1.20.1500.10">
    <property type="entry name" value="YheA/YmcA-like"/>
    <property type="match status" value="1"/>
</dbReference>
<organism evidence="2 3">
    <name type="scientific">Bittarella massiliensis</name>
    <name type="common">ex Durand et al. 2017</name>
    <dbReference type="NCBI Taxonomy" id="1720313"/>
    <lineage>
        <taxon>Bacteria</taxon>
        <taxon>Bacillati</taxon>
        <taxon>Bacillota</taxon>
        <taxon>Clostridia</taxon>
        <taxon>Eubacteriales</taxon>
        <taxon>Oscillospiraceae</taxon>
        <taxon>Bittarella (ex Durand et al. 2017)</taxon>
    </lineage>
</organism>
<evidence type="ECO:0000313" key="1">
    <source>
        <dbReference type="EMBL" id="MZL68787.1"/>
    </source>
</evidence>
<reference evidence="3" key="2">
    <citation type="submission" date="2016-11" db="EMBL/GenBank/DDBJ databases">
        <authorList>
            <person name="Jaros S."/>
            <person name="Januszkiewicz K."/>
            <person name="Wedrychowicz H."/>
        </authorList>
    </citation>
    <scope>NUCLEOTIDE SEQUENCE [LARGE SCALE GENOMIC DNA]</scope>
    <source>
        <strain evidence="3">DSM 4029</strain>
    </source>
</reference>
<dbReference type="Proteomes" id="UP000474718">
    <property type="component" value="Unassembled WGS sequence"/>
</dbReference>
<dbReference type="EMBL" id="FQVY01000001">
    <property type="protein sequence ID" value="SHF71974.1"/>
    <property type="molecule type" value="Genomic_DNA"/>
</dbReference>
<evidence type="ECO:0000313" key="2">
    <source>
        <dbReference type="EMBL" id="SHF71974.1"/>
    </source>
</evidence>
<comment type="caution">
    <text evidence="2">The sequence shown here is derived from an EMBL/GenBank/DDBJ whole genome shotgun (WGS) entry which is preliminary data.</text>
</comment>